<evidence type="ECO:0000256" key="1">
    <source>
        <dbReference type="SAM" id="SignalP"/>
    </source>
</evidence>
<feature type="chain" id="PRO_5010255254" description="FAD-binding oxidoreductase" evidence="1">
    <location>
        <begin position="20"/>
        <end position="146"/>
    </location>
</feature>
<keyword evidence="1" id="KW-0732">Signal</keyword>
<evidence type="ECO:0000313" key="2">
    <source>
        <dbReference type="EMBL" id="OIN57703.1"/>
    </source>
</evidence>
<reference evidence="2 3" key="1">
    <citation type="submission" date="2016-10" db="EMBL/GenBank/DDBJ databases">
        <title>Arsenicibacter rosenii gen. nov., sp. nov., an efficient arsenic-methylating bacterium isolated from an arsenic-contaminated paddy soil.</title>
        <authorList>
            <person name="Huang K."/>
        </authorList>
    </citation>
    <scope>NUCLEOTIDE SEQUENCE [LARGE SCALE GENOMIC DNA]</scope>
    <source>
        <strain evidence="2 3">SM-1</strain>
    </source>
</reference>
<dbReference type="RefSeq" id="WP_071504645.1">
    <property type="nucleotide sequence ID" value="NZ_MORL01000010.1"/>
</dbReference>
<feature type="signal peptide" evidence="1">
    <location>
        <begin position="1"/>
        <end position="19"/>
    </location>
</feature>
<sequence>MTKQLIAALYCLVSMAVSAQTTKKAATPATYKGRQIIVGSGGGFTGRSISYYLLDDGKLFTKGSTDSAFTLLGVQTRANTSRVFSALETTCQIKTTTFNHPGNLYKSVRWKKGKQVFSVVWGDAQQQPPANYPKFYDSFMAMMRKK</sequence>
<organism evidence="2 3">
    <name type="scientific">Arsenicibacter rosenii</name>
    <dbReference type="NCBI Taxonomy" id="1750698"/>
    <lineage>
        <taxon>Bacteria</taxon>
        <taxon>Pseudomonadati</taxon>
        <taxon>Bacteroidota</taxon>
        <taxon>Cytophagia</taxon>
        <taxon>Cytophagales</taxon>
        <taxon>Spirosomataceae</taxon>
        <taxon>Arsenicibacter</taxon>
    </lineage>
</organism>
<protein>
    <recommendedName>
        <fullName evidence="4">FAD-binding oxidoreductase</fullName>
    </recommendedName>
</protein>
<accession>A0A1S2VG43</accession>
<dbReference type="AlphaFoldDB" id="A0A1S2VG43"/>
<proteinExistence type="predicted"/>
<evidence type="ECO:0000313" key="3">
    <source>
        <dbReference type="Proteomes" id="UP000181790"/>
    </source>
</evidence>
<keyword evidence="3" id="KW-1185">Reference proteome</keyword>
<gene>
    <name evidence="2" type="ORF">BLX24_18325</name>
</gene>
<dbReference type="EMBL" id="MORL01000010">
    <property type="protein sequence ID" value="OIN57703.1"/>
    <property type="molecule type" value="Genomic_DNA"/>
</dbReference>
<comment type="caution">
    <text evidence="2">The sequence shown here is derived from an EMBL/GenBank/DDBJ whole genome shotgun (WGS) entry which is preliminary data.</text>
</comment>
<dbReference type="Proteomes" id="UP000181790">
    <property type="component" value="Unassembled WGS sequence"/>
</dbReference>
<evidence type="ECO:0008006" key="4">
    <source>
        <dbReference type="Google" id="ProtNLM"/>
    </source>
</evidence>
<name>A0A1S2VG43_9BACT</name>